<dbReference type="InterPro" id="IPR018958">
    <property type="entry name" value="Knr4/Smi1-like_dom"/>
</dbReference>
<organism evidence="2 3">
    <name type="scientific">Micromonospora deserti</name>
    <dbReference type="NCBI Taxonomy" id="2070366"/>
    <lineage>
        <taxon>Bacteria</taxon>
        <taxon>Bacillati</taxon>
        <taxon>Actinomycetota</taxon>
        <taxon>Actinomycetes</taxon>
        <taxon>Micromonosporales</taxon>
        <taxon>Micromonosporaceae</taxon>
        <taxon>Micromonospora</taxon>
    </lineage>
</organism>
<sequence>MMEETWHGVRDRVSRLQDLQGAGRTFASFAHGFELAPSLSESEVEDAERAFDTRLPDDYRGFLLHVGAGGAGPAYGVLRLRRAADAWEWAADSTHRTDTDRLAEPFAPQHINGSPIDPLSLRVPNQYDFEYRDDYEVAHRRWEETVWHPGRTAGAICLCDEGCLRRYWLVVTGDERGTVWRDYRVDAIDLAPLIDAHGRRLTFARWYLGWLNELEEQAKSVERIR</sequence>
<dbReference type="InterPro" id="IPR037883">
    <property type="entry name" value="Knr4/Smi1-like_sf"/>
</dbReference>
<proteinExistence type="predicted"/>
<reference evidence="2 3" key="1">
    <citation type="submission" date="2018-01" db="EMBL/GenBank/DDBJ databases">
        <title>Draft genome sequence of Salinispora sp. 13K206.</title>
        <authorList>
            <person name="Sahin N."/>
            <person name="Saygin H."/>
            <person name="Ay H."/>
        </authorList>
    </citation>
    <scope>NUCLEOTIDE SEQUENCE [LARGE SCALE GENOMIC DNA]</scope>
    <source>
        <strain evidence="2 3">13K206</strain>
    </source>
</reference>
<dbReference type="SUPFAM" id="SSF160631">
    <property type="entry name" value="SMI1/KNR4-like"/>
    <property type="match status" value="1"/>
</dbReference>
<keyword evidence="3" id="KW-1185">Reference proteome</keyword>
<feature type="domain" description="Knr4/Smi1-like" evidence="1">
    <location>
        <begin position="39"/>
        <end position="180"/>
    </location>
</feature>
<accession>A0A2W2CQC6</accession>
<dbReference type="Pfam" id="PF09346">
    <property type="entry name" value="SMI1_KNR4"/>
    <property type="match status" value="1"/>
</dbReference>
<protein>
    <submittedName>
        <fullName evidence="2">SMI1/KNR4 family protein</fullName>
    </submittedName>
</protein>
<comment type="caution">
    <text evidence="2">The sequence shown here is derived from an EMBL/GenBank/DDBJ whole genome shotgun (WGS) entry which is preliminary data.</text>
</comment>
<dbReference type="AlphaFoldDB" id="A0A2W2CQC6"/>
<dbReference type="EMBL" id="POUB01000230">
    <property type="protein sequence ID" value="PZF90307.1"/>
    <property type="molecule type" value="Genomic_DNA"/>
</dbReference>
<gene>
    <name evidence="2" type="ORF">C1I99_24535</name>
</gene>
<dbReference type="Proteomes" id="UP000248749">
    <property type="component" value="Unassembled WGS sequence"/>
</dbReference>
<dbReference type="OrthoDB" id="1190024at2"/>
<name>A0A2W2CQC6_9ACTN</name>
<evidence type="ECO:0000313" key="3">
    <source>
        <dbReference type="Proteomes" id="UP000248749"/>
    </source>
</evidence>
<evidence type="ECO:0000313" key="2">
    <source>
        <dbReference type="EMBL" id="PZF90307.1"/>
    </source>
</evidence>
<evidence type="ECO:0000259" key="1">
    <source>
        <dbReference type="Pfam" id="PF09346"/>
    </source>
</evidence>